<evidence type="ECO:0000313" key="6">
    <source>
        <dbReference type="EMBL" id="WXB12029.1"/>
    </source>
</evidence>
<feature type="signal peptide" evidence="4">
    <location>
        <begin position="1"/>
        <end position="24"/>
    </location>
</feature>
<evidence type="ECO:0000256" key="4">
    <source>
        <dbReference type="SAM" id="SignalP"/>
    </source>
</evidence>
<evidence type="ECO:0000256" key="2">
    <source>
        <dbReference type="ARBA" id="ARBA00022723"/>
    </source>
</evidence>
<proteinExistence type="predicted"/>
<dbReference type="InterPro" id="IPR032466">
    <property type="entry name" value="Metal_Hydrolase"/>
</dbReference>
<dbReference type="InterPro" id="IPR001365">
    <property type="entry name" value="A_deaminase_dom"/>
</dbReference>
<reference evidence="6 7" key="1">
    <citation type="submission" date="2021-12" db="EMBL/GenBank/DDBJ databases">
        <title>Discovery of the Pendulisporaceae a myxobacterial family with distinct sporulation behavior and unique specialized metabolism.</title>
        <authorList>
            <person name="Garcia R."/>
            <person name="Popoff A."/>
            <person name="Bader C.D."/>
            <person name="Loehr J."/>
            <person name="Walesch S."/>
            <person name="Walt C."/>
            <person name="Boldt J."/>
            <person name="Bunk B."/>
            <person name="Haeckl F.J.F.P.J."/>
            <person name="Gunesch A.P."/>
            <person name="Birkelbach J."/>
            <person name="Nuebel U."/>
            <person name="Pietschmann T."/>
            <person name="Bach T."/>
            <person name="Mueller R."/>
        </authorList>
    </citation>
    <scope>NUCLEOTIDE SEQUENCE [LARGE SCALE GENOMIC DNA]</scope>
    <source>
        <strain evidence="6 7">MSr11954</strain>
    </source>
</reference>
<keyword evidence="2" id="KW-0479">Metal-binding</keyword>
<keyword evidence="7" id="KW-1185">Reference proteome</keyword>
<accession>A0ABZ2LR01</accession>
<dbReference type="SUPFAM" id="SSF51556">
    <property type="entry name" value="Metallo-dependent hydrolases"/>
    <property type="match status" value="1"/>
</dbReference>
<dbReference type="EMBL" id="CP089984">
    <property type="protein sequence ID" value="WXB12029.1"/>
    <property type="molecule type" value="Genomic_DNA"/>
</dbReference>
<dbReference type="PROSITE" id="PS51257">
    <property type="entry name" value="PROKAR_LIPOPROTEIN"/>
    <property type="match status" value="1"/>
</dbReference>
<dbReference type="Gene3D" id="3.20.20.140">
    <property type="entry name" value="Metal-dependent hydrolases"/>
    <property type="match status" value="1"/>
</dbReference>
<keyword evidence="4" id="KW-0732">Signal</keyword>
<dbReference type="Pfam" id="PF00962">
    <property type="entry name" value="A_deaminase"/>
    <property type="match status" value="1"/>
</dbReference>
<dbReference type="InterPro" id="IPR006330">
    <property type="entry name" value="Ado/ade_deaminase"/>
</dbReference>
<dbReference type="Proteomes" id="UP001370348">
    <property type="component" value="Chromosome"/>
</dbReference>
<protein>
    <submittedName>
        <fullName evidence="6">Adenosine deaminase</fullName>
    </submittedName>
</protein>
<dbReference type="RefSeq" id="WP_394821646.1">
    <property type="nucleotide sequence ID" value="NZ_CP089984.1"/>
</dbReference>
<evidence type="ECO:0000256" key="3">
    <source>
        <dbReference type="ARBA" id="ARBA00022801"/>
    </source>
</evidence>
<dbReference type="PANTHER" id="PTHR11409">
    <property type="entry name" value="ADENOSINE DEAMINASE"/>
    <property type="match status" value="1"/>
</dbReference>
<sequence>MMKELRFGFASLPLILACASASCASNPSAENPQPSPDAAARAAAEARVQRRLDALQSDESSLRKLVQQMPKGADLHHHTSGGIAVEKLIEWAAQDGSCVEEPKLIATPGPCTGQQVPIANARTDKALHAKLLASWSMEGHKGDALLDRHNHFFATFEKFDAVLDNHFADGIADILATAGKNHQTYIELMRSLGSWGTGVEAATLVADNDPWTESYLLQKRKQFLDNKVFKDTLDNNANTFKNDIAKARTLLRCDRADADPGCQVDVRFMMEAYRDQSRGFVFGQWVYGFELAQKEPLVVAMNLVSPEEHPNSLKNYDDEMFAISVLRKMNEADASRRPVHVALHAGELIPEVLPQDAAGQRHLNYHVRRAVEVGAAERIGHGTDILGEVAADKSIDLLGKMREKDVLFEICLSSSSLLLGYEGERHPLNTLIEKNVPVALATDDQGLFRTNITDDWMLAVQRNHLNYRTLKKLARASVEHSFLPGKTLWAEPNRHERVVAQCARDKWGDANASKDCKDYLNANERAALQWKLERELEAFEASVTE</sequence>
<name>A0ABZ2LR01_9BACT</name>
<evidence type="ECO:0000259" key="5">
    <source>
        <dbReference type="Pfam" id="PF00962"/>
    </source>
</evidence>
<evidence type="ECO:0000313" key="7">
    <source>
        <dbReference type="Proteomes" id="UP001370348"/>
    </source>
</evidence>
<feature type="chain" id="PRO_5046685223" evidence="4">
    <location>
        <begin position="25"/>
        <end position="545"/>
    </location>
</feature>
<evidence type="ECO:0000256" key="1">
    <source>
        <dbReference type="ARBA" id="ARBA00001947"/>
    </source>
</evidence>
<keyword evidence="3" id="KW-0378">Hydrolase</keyword>
<organism evidence="6 7">
    <name type="scientific">Pendulispora albinea</name>
    <dbReference type="NCBI Taxonomy" id="2741071"/>
    <lineage>
        <taxon>Bacteria</taxon>
        <taxon>Pseudomonadati</taxon>
        <taxon>Myxococcota</taxon>
        <taxon>Myxococcia</taxon>
        <taxon>Myxococcales</taxon>
        <taxon>Sorangiineae</taxon>
        <taxon>Pendulisporaceae</taxon>
        <taxon>Pendulispora</taxon>
    </lineage>
</organism>
<gene>
    <name evidence="6" type="ORF">LZC94_29765</name>
</gene>
<comment type="cofactor">
    <cofactor evidence="1">
        <name>Zn(2+)</name>
        <dbReference type="ChEBI" id="CHEBI:29105"/>
    </cofactor>
</comment>
<dbReference type="PANTHER" id="PTHR11409:SF39">
    <property type="entry name" value="ADENOSINE DEAMINASE 2"/>
    <property type="match status" value="1"/>
</dbReference>
<feature type="domain" description="Adenosine deaminase" evidence="5">
    <location>
        <begin position="289"/>
        <end position="486"/>
    </location>
</feature>